<gene>
    <name evidence="7" type="ORF">B0I33_107147</name>
</gene>
<keyword evidence="2" id="KW-1003">Cell membrane</keyword>
<feature type="transmembrane region" description="Helical" evidence="6">
    <location>
        <begin position="6"/>
        <end position="28"/>
    </location>
</feature>
<dbReference type="AlphaFoldDB" id="A0A2T0LSC3"/>
<feature type="transmembrane region" description="Helical" evidence="6">
    <location>
        <begin position="40"/>
        <end position="65"/>
    </location>
</feature>
<dbReference type="OrthoDB" id="3175972at2"/>
<dbReference type="PIRSF" id="PIRSF006324">
    <property type="entry name" value="LeuE"/>
    <property type="match status" value="1"/>
</dbReference>
<keyword evidence="8" id="KW-1185">Reference proteome</keyword>
<evidence type="ECO:0000256" key="1">
    <source>
        <dbReference type="ARBA" id="ARBA00004651"/>
    </source>
</evidence>
<dbReference type="InterPro" id="IPR001123">
    <property type="entry name" value="LeuE-type"/>
</dbReference>
<organism evidence="7 8">
    <name type="scientific">Prauserella shujinwangii</name>
    <dbReference type="NCBI Taxonomy" id="1453103"/>
    <lineage>
        <taxon>Bacteria</taxon>
        <taxon>Bacillati</taxon>
        <taxon>Actinomycetota</taxon>
        <taxon>Actinomycetes</taxon>
        <taxon>Pseudonocardiales</taxon>
        <taxon>Pseudonocardiaceae</taxon>
        <taxon>Prauserella</taxon>
    </lineage>
</organism>
<comment type="caution">
    <text evidence="7">The sequence shown here is derived from an EMBL/GenBank/DDBJ whole genome shotgun (WGS) entry which is preliminary data.</text>
</comment>
<dbReference type="GO" id="GO:0015171">
    <property type="term" value="F:amino acid transmembrane transporter activity"/>
    <property type="evidence" value="ECO:0007669"/>
    <property type="project" value="TreeGrafter"/>
</dbReference>
<dbReference type="PANTHER" id="PTHR30086:SF20">
    <property type="entry name" value="ARGININE EXPORTER PROTEIN ARGO-RELATED"/>
    <property type="match status" value="1"/>
</dbReference>
<evidence type="ECO:0000313" key="8">
    <source>
        <dbReference type="Proteomes" id="UP000238362"/>
    </source>
</evidence>
<dbReference type="RefSeq" id="WP_106179974.1">
    <property type="nucleotide sequence ID" value="NZ_PVNH01000007.1"/>
</dbReference>
<evidence type="ECO:0000256" key="5">
    <source>
        <dbReference type="ARBA" id="ARBA00023136"/>
    </source>
</evidence>
<feature type="transmembrane region" description="Helical" evidence="6">
    <location>
        <begin position="131"/>
        <end position="150"/>
    </location>
</feature>
<evidence type="ECO:0000256" key="4">
    <source>
        <dbReference type="ARBA" id="ARBA00022989"/>
    </source>
</evidence>
<reference evidence="7 8" key="1">
    <citation type="submission" date="2018-03" db="EMBL/GenBank/DDBJ databases">
        <title>Genomic Encyclopedia of Type Strains, Phase III (KMG-III): the genomes of soil and plant-associated and newly described type strains.</title>
        <authorList>
            <person name="Whitman W."/>
        </authorList>
    </citation>
    <scope>NUCLEOTIDE SEQUENCE [LARGE SCALE GENOMIC DNA]</scope>
    <source>
        <strain evidence="7 8">CGMCC 4.7125</strain>
    </source>
</reference>
<dbReference type="GO" id="GO:0005886">
    <property type="term" value="C:plasma membrane"/>
    <property type="evidence" value="ECO:0007669"/>
    <property type="project" value="UniProtKB-SubCell"/>
</dbReference>
<dbReference type="Proteomes" id="UP000238362">
    <property type="component" value="Unassembled WGS sequence"/>
</dbReference>
<evidence type="ECO:0000256" key="3">
    <source>
        <dbReference type="ARBA" id="ARBA00022692"/>
    </source>
</evidence>
<proteinExistence type="predicted"/>
<feature type="transmembrane region" description="Helical" evidence="6">
    <location>
        <begin position="193"/>
        <end position="210"/>
    </location>
</feature>
<dbReference type="PANTHER" id="PTHR30086">
    <property type="entry name" value="ARGININE EXPORTER PROTEIN ARGO"/>
    <property type="match status" value="1"/>
</dbReference>
<dbReference type="EMBL" id="PVNH01000007">
    <property type="protein sequence ID" value="PRX46570.1"/>
    <property type="molecule type" value="Genomic_DNA"/>
</dbReference>
<evidence type="ECO:0000256" key="2">
    <source>
        <dbReference type="ARBA" id="ARBA00022475"/>
    </source>
</evidence>
<keyword evidence="5 6" id="KW-0472">Membrane</keyword>
<comment type="subcellular location">
    <subcellularLocation>
        <location evidence="1">Cell membrane</location>
        <topology evidence="1">Multi-pass membrane protein</topology>
    </subcellularLocation>
</comment>
<keyword evidence="4 6" id="KW-1133">Transmembrane helix</keyword>
<evidence type="ECO:0000313" key="7">
    <source>
        <dbReference type="EMBL" id="PRX46570.1"/>
    </source>
</evidence>
<protein>
    <submittedName>
        <fullName evidence="7">Threonine/homoserine/homoserine lactone efflux protein</fullName>
    </submittedName>
</protein>
<feature type="transmembrane region" description="Helical" evidence="6">
    <location>
        <begin position="156"/>
        <end position="173"/>
    </location>
</feature>
<accession>A0A2T0LSC3</accession>
<sequence>MTVERWLAFVGVLLVVLCTPGPDFLVVLRHSLRGGIRAGMYTAAGIVTGLTVHTITAAAGLSMLVAAHPPVLRGIQLAGAAYLAWLGVTALRASLPRRGGAAAAEIAVDGPPAGTHPYRDGFASNVLNPKAVLFFVGLLPQFVTTGATAATVTAQTLLLAVTTVVASALWWALVIQVTGRGRRLMTGPRTRRLIEGVAGTAFLGLAAAMVV</sequence>
<feature type="transmembrane region" description="Helical" evidence="6">
    <location>
        <begin position="71"/>
        <end position="91"/>
    </location>
</feature>
<keyword evidence="3 6" id="KW-0812">Transmembrane</keyword>
<name>A0A2T0LSC3_9PSEU</name>
<dbReference type="Pfam" id="PF01810">
    <property type="entry name" value="LysE"/>
    <property type="match status" value="1"/>
</dbReference>
<evidence type="ECO:0000256" key="6">
    <source>
        <dbReference type="SAM" id="Phobius"/>
    </source>
</evidence>